<keyword evidence="6 9" id="KW-0811">Translocation</keyword>
<comment type="subunit">
    <text evidence="9">Component of the nuclear pore complex (NPC).</text>
</comment>
<evidence type="ECO:0000256" key="8">
    <source>
        <dbReference type="ARBA" id="ARBA00023242"/>
    </source>
</evidence>
<comment type="function">
    <text evidence="9">Functions as a component of the nuclear pore complex (NPC).</text>
</comment>
<dbReference type="Pfam" id="PF07575">
    <property type="entry name" value="Nucleopor_Nup85"/>
    <property type="match status" value="1"/>
</dbReference>
<name>A0AAN8WWC2_HALRR</name>
<evidence type="ECO:0000256" key="9">
    <source>
        <dbReference type="RuleBase" id="RU365073"/>
    </source>
</evidence>
<dbReference type="PANTHER" id="PTHR13373">
    <property type="entry name" value="FROUNT PROTEIN-RELATED"/>
    <property type="match status" value="1"/>
</dbReference>
<keyword evidence="8 9" id="KW-0539">Nucleus</keyword>
<evidence type="ECO:0000256" key="1">
    <source>
        <dbReference type="ARBA" id="ARBA00004567"/>
    </source>
</evidence>
<evidence type="ECO:0000256" key="7">
    <source>
        <dbReference type="ARBA" id="ARBA00023132"/>
    </source>
</evidence>
<gene>
    <name evidence="10" type="primary">NUP85</name>
    <name evidence="10" type="ORF">SK128_027064</name>
</gene>
<dbReference type="GO" id="GO:0017056">
    <property type="term" value="F:structural constituent of nuclear pore"/>
    <property type="evidence" value="ECO:0007669"/>
    <property type="project" value="TreeGrafter"/>
</dbReference>
<keyword evidence="3 9" id="KW-0813">Transport</keyword>
<keyword evidence="5 9" id="KW-0653">Protein transport</keyword>
<accession>A0AAN8WWC2</accession>
<evidence type="ECO:0000256" key="2">
    <source>
        <dbReference type="ARBA" id="ARBA00005573"/>
    </source>
</evidence>
<dbReference type="PANTHER" id="PTHR13373:SF21">
    <property type="entry name" value="NUCLEAR PORE COMPLEX PROTEIN NUP85"/>
    <property type="match status" value="1"/>
</dbReference>
<dbReference type="Proteomes" id="UP001381693">
    <property type="component" value="Unassembled WGS sequence"/>
</dbReference>
<keyword evidence="4 9" id="KW-0509">mRNA transport</keyword>
<dbReference type="GO" id="GO:0045893">
    <property type="term" value="P:positive regulation of DNA-templated transcription"/>
    <property type="evidence" value="ECO:0007669"/>
    <property type="project" value="TreeGrafter"/>
</dbReference>
<keyword evidence="9" id="KW-0472">Membrane</keyword>
<evidence type="ECO:0000313" key="11">
    <source>
        <dbReference type="Proteomes" id="UP001381693"/>
    </source>
</evidence>
<dbReference type="GO" id="GO:0031965">
    <property type="term" value="C:nuclear membrane"/>
    <property type="evidence" value="ECO:0007669"/>
    <property type="project" value="UniProtKB-UniRule"/>
</dbReference>
<dbReference type="AlphaFoldDB" id="A0AAN8WWC2"/>
<organism evidence="10 11">
    <name type="scientific">Halocaridina rubra</name>
    <name type="common">Hawaiian red shrimp</name>
    <dbReference type="NCBI Taxonomy" id="373956"/>
    <lineage>
        <taxon>Eukaryota</taxon>
        <taxon>Metazoa</taxon>
        <taxon>Ecdysozoa</taxon>
        <taxon>Arthropoda</taxon>
        <taxon>Crustacea</taxon>
        <taxon>Multicrustacea</taxon>
        <taxon>Malacostraca</taxon>
        <taxon>Eumalacostraca</taxon>
        <taxon>Eucarida</taxon>
        <taxon>Decapoda</taxon>
        <taxon>Pleocyemata</taxon>
        <taxon>Caridea</taxon>
        <taxon>Atyoidea</taxon>
        <taxon>Atyidae</taxon>
        <taxon>Halocaridina</taxon>
    </lineage>
</organism>
<reference evidence="10 11" key="1">
    <citation type="submission" date="2023-11" db="EMBL/GenBank/DDBJ databases">
        <title>Halocaridina rubra genome assembly.</title>
        <authorList>
            <person name="Smith C."/>
        </authorList>
    </citation>
    <scope>NUCLEOTIDE SEQUENCE [LARGE SCALE GENOMIC DNA]</scope>
    <source>
        <strain evidence="10">EP-1</strain>
        <tissue evidence="10">Whole</tissue>
    </source>
</reference>
<proteinExistence type="inferred from homology"/>
<dbReference type="GO" id="GO:0006406">
    <property type="term" value="P:mRNA export from nucleus"/>
    <property type="evidence" value="ECO:0007669"/>
    <property type="project" value="TreeGrafter"/>
</dbReference>
<evidence type="ECO:0000256" key="5">
    <source>
        <dbReference type="ARBA" id="ARBA00022927"/>
    </source>
</evidence>
<evidence type="ECO:0000313" key="10">
    <source>
        <dbReference type="EMBL" id="KAK7073302.1"/>
    </source>
</evidence>
<evidence type="ECO:0000256" key="4">
    <source>
        <dbReference type="ARBA" id="ARBA00022816"/>
    </source>
</evidence>
<keyword evidence="11" id="KW-1185">Reference proteome</keyword>
<dbReference type="GO" id="GO:0006606">
    <property type="term" value="P:protein import into nucleus"/>
    <property type="evidence" value="ECO:0007669"/>
    <property type="project" value="TreeGrafter"/>
</dbReference>
<dbReference type="GO" id="GO:0031080">
    <property type="term" value="C:nuclear pore outer ring"/>
    <property type="evidence" value="ECO:0007669"/>
    <property type="project" value="TreeGrafter"/>
</dbReference>
<dbReference type="InterPro" id="IPR011502">
    <property type="entry name" value="Nucleoporin_Nup85"/>
</dbReference>
<evidence type="ECO:0000256" key="6">
    <source>
        <dbReference type="ARBA" id="ARBA00023010"/>
    </source>
</evidence>
<dbReference type="EMBL" id="JAXCGZ010013221">
    <property type="protein sequence ID" value="KAK7073302.1"/>
    <property type="molecule type" value="Genomic_DNA"/>
</dbReference>
<comment type="similarity">
    <text evidence="2 9">Belongs to the nucleoporin Nup85 family.</text>
</comment>
<comment type="subcellular location">
    <subcellularLocation>
        <location evidence="1 9">Nucleus</location>
        <location evidence="1 9">Nuclear pore complex</location>
    </subcellularLocation>
</comment>
<sequence>MEGDSKHSAKTWSIPDPTLASGMCGTYSGINTLMVFPNRPVHHNDEPHTSMLTTAKLYQIESFSWLWGRHMRKLVNEAVGTFIGLQKAVVDVETDNCKLILVKKSREYRSMIQACYSEISEQLQSMKEKGQTSDEEKELIECSGLLSKMELILSLFEIVFIETKPGSIVLSHLISWIHQHFPECLDRKREAMESEHPHQHPVYWEAVYGLVLQGRTEDVRQMLASHPNAGTDAFLSIDELLRKMPVYQVYAGVSEPEFTVRWYHWQSECERRLQEGHFTAYHHLTILCQILCGDQSTITSLRDLMDTWYHFMVSTLLFTNPTIKFFRLHAAAQDAISAMRGEDMTTSLDHVLLAAMEADALQVIKKCQHVLDNNWFTAHITDLLYHTLSLRNEQNSLAKLRESLLLDYASDLLGHSSHWQVGILYLDHCGPSGIAMAQLALHKITLTDDSRARKVIHMASDRNFDAVVDSVCKVMGRRALSQNRLGAAIWWGVRSRDSSFTSHVAHQILHKYIAEGRFESAPLLDQLGPAMLLSDTLTFLGKYREFHTMYQDGNFKNAASLLVSLISSKLAPEYFWPILLLDALPLLNSEEPFISSEETYELMYCMHNLSQSSSKSTKQSPMETEAAKVSFLEKEKEIRLSLSNNLARALMHEGTVED</sequence>
<keyword evidence="7 9" id="KW-0906">Nuclear pore complex</keyword>
<protein>
    <recommendedName>
        <fullName evidence="9">Nuclear pore complex protein Nup85</fullName>
    </recommendedName>
</protein>
<comment type="caution">
    <text evidence="10">The sequence shown here is derived from an EMBL/GenBank/DDBJ whole genome shotgun (WGS) entry which is preliminary data.</text>
</comment>
<evidence type="ECO:0000256" key="3">
    <source>
        <dbReference type="ARBA" id="ARBA00022448"/>
    </source>
</evidence>